<keyword evidence="4 7" id="KW-0496">Mitochondrion</keyword>
<protein>
    <recommendedName>
        <fullName evidence="6">Small ribosomal subunit protein uS3m</fullName>
    </recommendedName>
</protein>
<reference evidence="7" key="1">
    <citation type="journal article" date="2020" name="IMA Fungus">
        <title>The 256 kb mitochondrial genome of Clavaria fumosa is the largest among phylum Basidiomycota and is rich in introns and intronic ORFs.</title>
        <authorList>
            <person name="Wang X."/>
            <person name="Wang Y."/>
            <person name="Yao W."/>
            <person name="Shen J."/>
            <person name="Chen M."/>
            <person name="Gao M."/>
            <person name="Ren J."/>
            <person name="Li Q."/>
            <person name="Liu N."/>
        </authorList>
    </citation>
    <scope>NUCLEOTIDE SEQUENCE</scope>
</reference>
<sequence length="539" mass="63543">MIQVDKKNSFKVNNNINLNSKFNFVKNNSLNKELINLNNYNIENKNKIIQKKSNYFNSYIKTKQNKELIKIKTIAENLKTTPLNISKNLKQNFNYKINYKLKSIKNIINNLKNFNNDLNSYLKSKGLSSHFFNKKFSQNLDLKKELVIKQKNFNSIKPNILEKKNLNSKIILQNKNKEKINKELIQTKKIIIKTESNNVFFNNIKTLLILLKIVKNIKDLEKHNSSNNLVKFSNMEINSNYRNNINPINENNEANNSIIYFTKKFKNEENKKIKNILESKTSYLTKKKKINIQKNIRYYINSKTNFSSKLSKIFSITNNYNYNKFNQLNNLIRENIYEFLRNSFLSMSCLISKPVFVITPDKLIIKIFYFLFKKESIIKYTNTKTKSSFLNFKNSKKLQIICNILTRFLRKSIELELVRLYYPYYNSNILVNFIGMYINKIKLRKIVRKFIRKAVNNQSTKIIKFNNNSLPSELAGIKIKIAGRLLTQRVIPRKTVKVIKRGALANTKAMFVETARFTNKNKRGAFSITISIGHKLRVH</sequence>
<dbReference type="GO" id="GO:1990904">
    <property type="term" value="C:ribonucleoprotein complex"/>
    <property type="evidence" value="ECO:0007669"/>
    <property type="project" value="UniProtKB-KW"/>
</dbReference>
<evidence type="ECO:0000256" key="4">
    <source>
        <dbReference type="ARBA" id="ARBA00023128"/>
    </source>
</evidence>
<accession>A0A7T3PCU2</accession>
<evidence type="ECO:0000256" key="1">
    <source>
        <dbReference type="ARBA" id="ARBA00004173"/>
    </source>
</evidence>
<evidence type="ECO:0000313" key="7">
    <source>
        <dbReference type="EMBL" id="QPZ51142.1"/>
    </source>
</evidence>
<dbReference type="GO" id="GO:0005739">
    <property type="term" value="C:mitochondrion"/>
    <property type="evidence" value="ECO:0007669"/>
    <property type="project" value="UniProtKB-SubCell"/>
</dbReference>
<dbReference type="GO" id="GO:0003735">
    <property type="term" value="F:structural constituent of ribosome"/>
    <property type="evidence" value="ECO:0007669"/>
    <property type="project" value="InterPro"/>
</dbReference>
<comment type="similarity">
    <text evidence="2">Belongs to the universal ribosomal protein uS3 family.</text>
</comment>
<geneLocation type="mitochondrion" evidence="7"/>
<evidence type="ECO:0000256" key="3">
    <source>
        <dbReference type="ARBA" id="ARBA00022980"/>
    </source>
</evidence>
<dbReference type="EMBL" id="MT114157">
    <property type="protein sequence ID" value="QPZ51142.1"/>
    <property type="molecule type" value="Genomic_DNA"/>
</dbReference>
<dbReference type="RefSeq" id="YP_010130240.1">
    <property type="nucleotide sequence ID" value="NC_056336.1"/>
</dbReference>
<proteinExistence type="inferred from homology"/>
<dbReference type="GO" id="GO:0005840">
    <property type="term" value="C:ribosome"/>
    <property type="evidence" value="ECO:0007669"/>
    <property type="project" value="UniProtKB-KW"/>
</dbReference>
<comment type="subcellular location">
    <subcellularLocation>
        <location evidence="1">Mitochondrion</location>
    </subcellularLocation>
</comment>
<evidence type="ECO:0000256" key="2">
    <source>
        <dbReference type="ARBA" id="ARBA00010761"/>
    </source>
</evidence>
<dbReference type="GO" id="GO:0006412">
    <property type="term" value="P:translation"/>
    <property type="evidence" value="ECO:0007669"/>
    <property type="project" value="InterPro"/>
</dbReference>
<dbReference type="InterPro" id="IPR007980">
    <property type="entry name" value="Ribosomal_uS3m_fun"/>
</dbReference>
<dbReference type="AlphaFoldDB" id="A0A7T3PCU2"/>
<dbReference type="GeneID" id="65338574"/>
<evidence type="ECO:0000256" key="6">
    <source>
        <dbReference type="ARBA" id="ARBA00035157"/>
    </source>
</evidence>
<dbReference type="Pfam" id="PF05316">
    <property type="entry name" value="VAR1"/>
    <property type="match status" value="1"/>
</dbReference>
<name>A0A7T3PCU2_9AGAR</name>
<keyword evidence="3 7" id="KW-0689">Ribosomal protein</keyword>
<organism evidence="7">
    <name type="scientific">Clavaria fumosa</name>
    <dbReference type="NCBI Taxonomy" id="264083"/>
    <lineage>
        <taxon>Eukaryota</taxon>
        <taxon>Fungi</taxon>
        <taxon>Dikarya</taxon>
        <taxon>Basidiomycota</taxon>
        <taxon>Agaricomycotina</taxon>
        <taxon>Agaricomycetes</taxon>
        <taxon>Agaricomycetidae</taxon>
        <taxon>Agaricales</taxon>
        <taxon>Clavariineae</taxon>
        <taxon>Clavariaceae</taxon>
        <taxon>Clavaria</taxon>
    </lineage>
</organism>
<keyword evidence="5" id="KW-0687">Ribonucleoprotein</keyword>
<evidence type="ECO:0000256" key="5">
    <source>
        <dbReference type="ARBA" id="ARBA00023274"/>
    </source>
</evidence>
<gene>
    <name evidence="7" type="primary">rps3</name>
</gene>